<protein>
    <submittedName>
        <fullName evidence="1">Uncharacterized protein</fullName>
    </submittedName>
</protein>
<keyword evidence="2" id="KW-1185">Reference proteome</keyword>
<reference evidence="2" key="1">
    <citation type="journal article" date="2019" name="Int. J. Syst. Evol. Microbiol.">
        <title>The Global Catalogue of Microorganisms (GCM) 10K type strain sequencing project: providing services to taxonomists for standard genome sequencing and annotation.</title>
        <authorList>
            <consortium name="The Broad Institute Genomics Platform"/>
            <consortium name="The Broad Institute Genome Sequencing Center for Infectious Disease"/>
            <person name="Wu L."/>
            <person name="Ma J."/>
        </authorList>
    </citation>
    <scope>NUCLEOTIDE SEQUENCE [LARGE SCALE GENOMIC DNA]</scope>
    <source>
        <strain evidence="2">JCM 13850</strain>
    </source>
</reference>
<gene>
    <name evidence="1" type="ORF">GCM10009727_14450</name>
</gene>
<organism evidence="1 2">
    <name type="scientific">Actinomadura napierensis</name>
    <dbReference type="NCBI Taxonomy" id="267854"/>
    <lineage>
        <taxon>Bacteria</taxon>
        <taxon>Bacillati</taxon>
        <taxon>Actinomycetota</taxon>
        <taxon>Actinomycetes</taxon>
        <taxon>Streptosporangiales</taxon>
        <taxon>Thermomonosporaceae</taxon>
        <taxon>Actinomadura</taxon>
    </lineage>
</organism>
<dbReference type="Proteomes" id="UP001501020">
    <property type="component" value="Unassembled WGS sequence"/>
</dbReference>
<name>A0ABP5K1Q6_9ACTN</name>
<proteinExistence type="predicted"/>
<evidence type="ECO:0000313" key="1">
    <source>
        <dbReference type="EMBL" id="GAA2125827.1"/>
    </source>
</evidence>
<sequence>MTLTFGWVFSPMAMSPSLRQSHIRRQGTSFLAGRRHTMSKTPPNPSLTTTDLAEILFSSGLQASDHPSAERVRTAIEALSRTCGGDPSACAARVAQEAGDHPDTFAVRMRWALDSVHDAYGDLTTAA</sequence>
<evidence type="ECO:0000313" key="2">
    <source>
        <dbReference type="Proteomes" id="UP001501020"/>
    </source>
</evidence>
<dbReference type="EMBL" id="BAAAMR010000008">
    <property type="protein sequence ID" value="GAA2125827.1"/>
    <property type="molecule type" value="Genomic_DNA"/>
</dbReference>
<comment type="caution">
    <text evidence="1">The sequence shown here is derived from an EMBL/GenBank/DDBJ whole genome shotgun (WGS) entry which is preliminary data.</text>
</comment>
<accession>A0ABP5K1Q6</accession>